<dbReference type="EMBL" id="QKUF01000003">
    <property type="protein sequence ID" value="PZW32858.1"/>
    <property type="molecule type" value="Genomic_DNA"/>
</dbReference>
<reference evidence="1 2" key="1">
    <citation type="submission" date="2018-06" db="EMBL/GenBank/DDBJ databases">
        <title>Genomic Encyclopedia of Archaeal and Bacterial Type Strains, Phase II (KMG-II): from individual species to whole genera.</title>
        <authorList>
            <person name="Goeker M."/>
        </authorList>
    </citation>
    <scope>NUCLEOTIDE SEQUENCE [LARGE SCALE GENOMIC DNA]</scope>
    <source>
        <strain evidence="1 2">ATCC BAA-1881</strain>
    </source>
</reference>
<comment type="caution">
    <text evidence="1">The sequence shown here is derived from an EMBL/GenBank/DDBJ whole genome shotgun (WGS) entry which is preliminary data.</text>
</comment>
<evidence type="ECO:0000313" key="1">
    <source>
        <dbReference type="EMBL" id="PZW32858.1"/>
    </source>
</evidence>
<organism evidence="1 2">
    <name type="scientific">Thermosporothrix hazakensis</name>
    <dbReference type="NCBI Taxonomy" id="644383"/>
    <lineage>
        <taxon>Bacteria</taxon>
        <taxon>Bacillati</taxon>
        <taxon>Chloroflexota</taxon>
        <taxon>Ktedonobacteria</taxon>
        <taxon>Ktedonobacterales</taxon>
        <taxon>Thermosporotrichaceae</taxon>
        <taxon>Thermosporothrix</taxon>
    </lineage>
</organism>
<accession>A0A326UAZ9</accession>
<proteinExistence type="predicted"/>
<keyword evidence="2" id="KW-1185">Reference proteome</keyword>
<sequence length="95" mass="10484">MVVVPGKGGDAASRHLYLCSVYRIKEETTCPAGHGLLSERVAVVWHLVTYRVLVDTALQVREPMKRDPMFVCADELFVGKVAKHFIDAFAGGTDH</sequence>
<name>A0A326UAZ9_THEHA</name>
<evidence type="ECO:0000313" key="2">
    <source>
        <dbReference type="Proteomes" id="UP000248806"/>
    </source>
</evidence>
<gene>
    <name evidence="1" type="ORF">EI42_01401</name>
</gene>
<protein>
    <submittedName>
        <fullName evidence="1">Uncharacterized protein</fullName>
    </submittedName>
</protein>
<dbReference type="AlphaFoldDB" id="A0A326UAZ9"/>
<dbReference type="Proteomes" id="UP000248806">
    <property type="component" value="Unassembled WGS sequence"/>
</dbReference>